<dbReference type="GO" id="GO:0008021">
    <property type="term" value="C:synaptic vesicle"/>
    <property type="evidence" value="ECO:0007669"/>
    <property type="project" value="TreeGrafter"/>
</dbReference>
<dbReference type="InterPro" id="IPR028119">
    <property type="entry name" value="Snapin/Pallidin/Snn1"/>
</dbReference>
<dbReference type="Proteomes" id="UP000663877">
    <property type="component" value="Unassembled WGS sequence"/>
</dbReference>
<evidence type="ECO:0000313" key="10">
    <source>
        <dbReference type="EMBL" id="CAF1390054.1"/>
    </source>
</evidence>
<dbReference type="Proteomes" id="UP000663881">
    <property type="component" value="Unassembled WGS sequence"/>
</dbReference>
<sequence>MSTIPNDFVNFLVPVIQEFDGAVEQVRHRQLALGNCLTSMNDELATLYKQCPGDREIDEYIKRIHALRQRMIEANIHVKIIEDRIGKMEQSMTKIKT</sequence>
<dbReference type="InterPro" id="IPR017246">
    <property type="entry name" value="Snapin"/>
</dbReference>
<evidence type="ECO:0000313" key="5">
    <source>
        <dbReference type="EMBL" id="CAF1087859.1"/>
    </source>
</evidence>
<dbReference type="GO" id="GO:0099078">
    <property type="term" value="C:BORC complex"/>
    <property type="evidence" value="ECO:0007669"/>
    <property type="project" value="TreeGrafter"/>
</dbReference>
<dbReference type="PANTHER" id="PTHR31305">
    <property type="entry name" value="SNARE-ASSOCIATED PROTEIN SNAPIN"/>
    <property type="match status" value="1"/>
</dbReference>
<dbReference type="GO" id="GO:0006886">
    <property type="term" value="P:intracellular protein transport"/>
    <property type="evidence" value="ECO:0007669"/>
    <property type="project" value="InterPro"/>
</dbReference>
<evidence type="ECO:0000313" key="8">
    <source>
        <dbReference type="EMBL" id="CAF1373436.1"/>
    </source>
</evidence>
<dbReference type="Pfam" id="PF14712">
    <property type="entry name" value="Snapin_Pallidin"/>
    <property type="match status" value="1"/>
</dbReference>
<name>A0A815J9T4_9BILA</name>
<dbReference type="GO" id="GO:0031083">
    <property type="term" value="C:BLOC-1 complex"/>
    <property type="evidence" value="ECO:0007669"/>
    <property type="project" value="InterPro"/>
</dbReference>
<dbReference type="EMBL" id="CAJNOG010000966">
    <property type="protein sequence ID" value="CAF1390054.1"/>
    <property type="molecule type" value="Genomic_DNA"/>
</dbReference>
<dbReference type="GO" id="GO:0008333">
    <property type="term" value="P:endosome to lysosome transport"/>
    <property type="evidence" value="ECO:0007669"/>
    <property type="project" value="TreeGrafter"/>
</dbReference>
<dbReference type="Proteomes" id="UP000663868">
    <property type="component" value="Unassembled WGS sequence"/>
</dbReference>
<evidence type="ECO:0000256" key="1">
    <source>
        <dbReference type="ARBA" id="ARBA00006111"/>
    </source>
</evidence>
<accession>A0A815J9T4</accession>
<dbReference type="GO" id="GO:0016079">
    <property type="term" value="P:synaptic vesicle exocytosis"/>
    <property type="evidence" value="ECO:0007669"/>
    <property type="project" value="TreeGrafter"/>
</dbReference>
<evidence type="ECO:0000313" key="11">
    <source>
        <dbReference type="EMBL" id="CAF1605949.1"/>
    </source>
</evidence>
<dbReference type="EMBL" id="CAJNON010000765">
    <property type="protein sequence ID" value="CAF1373436.1"/>
    <property type="molecule type" value="Genomic_DNA"/>
</dbReference>
<dbReference type="EMBL" id="CAJOBB010000580">
    <property type="protein sequence ID" value="CAF3709674.1"/>
    <property type="molecule type" value="Genomic_DNA"/>
</dbReference>
<evidence type="ECO:0000313" key="9">
    <source>
        <dbReference type="EMBL" id="CAF1376562.1"/>
    </source>
</evidence>
<evidence type="ECO:0000313" key="16">
    <source>
        <dbReference type="Proteomes" id="UP000663877"/>
    </source>
</evidence>
<dbReference type="GO" id="GO:2000300">
    <property type="term" value="P:regulation of synaptic vesicle exocytosis"/>
    <property type="evidence" value="ECO:0007669"/>
    <property type="project" value="TreeGrafter"/>
</dbReference>
<reference evidence="9" key="1">
    <citation type="submission" date="2021-02" db="EMBL/GenBank/DDBJ databases">
        <authorList>
            <person name="Nowell W R."/>
        </authorList>
    </citation>
    <scope>NUCLEOTIDE SEQUENCE</scope>
</reference>
<evidence type="ECO:0000256" key="2">
    <source>
        <dbReference type="ARBA" id="ARBA00023054"/>
    </source>
</evidence>
<dbReference type="EMBL" id="CAJOAZ010000249">
    <property type="protein sequence ID" value="CAF3591170.1"/>
    <property type="molecule type" value="Genomic_DNA"/>
</dbReference>
<keyword evidence="2" id="KW-0175">Coiled coil</keyword>
<evidence type="ECO:0000313" key="15">
    <source>
        <dbReference type="Proteomes" id="UP000663832"/>
    </source>
</evidence>
<evidence type="ECO:0000313" key="7">
    <source>
        <dbReference type="EMBL" id="CAF1335886.1"/>
    </source>
</evidence>
<dbReference type="PANTHER" id="PTHR31305:SF2">
    <property type="entry name" value="SNARE-ASSOCIATED PROTEIN SNAPIN"/>
    <property type="match status" value="1"/>
</dbReference>
<dbReference type="OrthoDB" id="5399166at2759"/>
<dbReference type="EMBL" id="CAJNOI010001046">
    <property type="protein sequence ID" value="CAF1376562.1"/>
    <property type="molecule type" value="Genomic_DNA"/>
</dbReference>
<dbReference type="Proteomes" id="UP000663860">
    <property type="component" value="Unassembled WGS sequence"/>
</dbReference>
<dbReference type="AlphaFoldDB" id="A0A815J9T4"/>
<dbReference type="Proteomes" id="UP000663891">
    <property type="component" value="Unassembled WGS sequence"/>
</dbReference>
<keyword evidence="15" id="KW-1185">Reference proteome</keyword>
<dbReference type="Proteomes" id="UP000663832">
    <property type="component" value="Unassembled WGS sequence"/>
</dbReference>
<evidence type="ECO:0000313" key="6">
    <source>
        <dbReference type="EMBL" id="CAF1115245.1"/>
    </source>
</evidence>
<comment type="similarity">
    <text evidence="1">Belongs to the SNAPIN family.</text>
</comment>
<dbReference type="EMBL" id="CAJNOM010000134">
    <property type="protein sequence ID" value="CAF1115245.1"/>
    <property type="molecule type" value="Genomic_DNA"/>
</dbReference>
<evidence type="ECO:0000313" key="14">
    <source>
        <dbReference type="EMBL" id="CAF3709674.1"/>
    </source>
</evidence>
<gene>
    <name evidence="9" type="ORF">BJG266_LOCUS36328</name>
    <name evidence="4" type="ORF">BJG266_LOCUS3680</name>
    <name evidence="7" type="ORF">IZO911_LOCUS35953</name>
    <name evidence="10" type="ORF">JYZ213_LOCUS37155</name>
    <name evidence="14" type="ORF">KXQ929_LOCUS11644</name>
    <name evidence="12" type="ORF">OKA104_LOCUS5782</name>
    <name evidence="13" type="ORF">OXD698_LOCUS5919</name>
    <name evidence="5" type="ORF">QVE165_LOCUS19595</name>
    <name evidence="6" type="ORF">QVE165_LOCUS21080</name>
    <name evidence="11" type="ORF">QVE165_LOCUS53325</name>
    <name evidence="8" type="ORF">VCS650_LOCUS34991</name>
</gene>
<proteinExistence type="inferred from homology"/>
<dbReference type="Proteomes" id="UP000663844">
    <property type="component" value="Unassembled WGS sequence"/>
</dbReference>
<organism evidence="9 16">
    <name type="scientific">Adineta steineri</name>
    <dbReference type="NCBI Taxonomy" id="433720"/>
    <lineage>
        <taxon>Eukaryota</taxon>
        <taxon>Metazoa</taxon>
        <taxon>Spiralia</taxon>
        <taxon>Gnathifera</taxon>
        <taxon>Rotifera</taxon>
        <taxon>Eurotatoria</taxon>
        <taxon>Bdelloidea</taxon>
        <taxon>Adinetida</taxon>
        <taxon>Adinetidae</taxon>
        <taxon>Adineta</taxon>
    </lineage>
</organism>
<dbReference type="EMBL" id="CAJNOE010000798">
    <property type="protein sequence ID" value="CAF1335886.1"/>
    <property type="molecule type" value="Genomic_DNA"/>
</dbReference>
<evidence type="ECO:0000313" key="13">
    <source>
        <dbReference type="EMBL" id="CAF3591170.1"/>
    </source>
</evidence>
<dbReference type="GO" id="GO:0007040">
    <property type="term" value="P:lysosome organization"/>
    <property type="evidence" value="ECO:0007669"/>
    <property type="project" value="TreeGrafter"/>
</dbReference>
<dbReference type="EMBL" id="CAJOAY010000205">
    <property type="protein sequence ID" value="CAF3584503.1"/>
    <property type="molecule type" value="Genomic_DNA"/>
</dbReference>
<evidence type="ECO:0000256" key="3">
    <source>
        <dbReference type="ARBA" id="ARBA00033330"/>
    </source>
</evidence>
<dbReference type="GO" id="GO:0000149">
    <property type="term" value="F:SNARE binding"/>
    <property type="evidence" value="ECO:0007669"/>
    <property type="project" value="TreeGrafter"/>
</dbReference>
<comment type="caution">
    <text evidence="9">The sequence shown here is derived from an EMBL/GenBank/DDBJ whole genome shotgun (WGS) entry which is preliminary data.</text>
</comment>
<dbReference type="EMBL" id="CAJNOM010001390">
    <property type="protein sequence ID" value="CAF1605949.1"/>
    <property type="molecule type" value="Genomic_DNA"/>
</dbReference>
<dbReference type="GO" id="GO:0032418">
    <property type="term" value="P:lysosome localization"/>
    <property type="evidence" value="ECO:0007669"/>
    <property type="project" value="TreeGrafter"/>
</dbReference>
<evidence type="ECO:0000313" key="4">
    <source>
        <dbReference type="EMBL" id="CAF0772964.1"/>
    </source>
</evidence>
<dbReference type="EMBL" id="CAJNOM010000120">
    <property type="protein sequence ID" value="CAF1087859.1"/>
    <property type="molecule type" value="Genomic_DNA"/>
</dbReference>
<dbReference type="Proteomes" id="UP000663845">
    <property type="component" value="Unassembled WGS sequence"/>
</dbReference>
<protein>
    <recommendedName>
        <fullName evidence="3">Biogenesis of lysosome-related organelles complex 1 subunit 7</fullName>
    </recommendedName>
</protein>
<dbReference type="EMBL" id="CAJNOI010000008">
    <property type="protein sequence ID" value="CAF0772964.1"/>
    <property type="molecule type" value="Genomic_DNA"/>
</dbReference>
<evidence type="ECO:0000313" key="12">
    <source>
        <dbReference type="EMBL" id="CAF3584503.1"/>
    </source>
</evidence>